<evidence type="ECO:0000313" key="2">
    <source>
        <dbReference type="EMBL" id="JAD25893.1"/>
    </source>
</evidence>
<evidence type="ECO:0000256" key="1">
    <source>
        <dbReference type="SAM" id="MobiDB-lite"/>
    </source>
</evidence>
<dbReference type="EMBL" id="GBRH01272002">
    <property type="protein sequence ID" value="JAD25893.1"/>
    <property type="molecule type" value="Transcribed_RNA"/>
</dbReference>
<feature type="region of interest" description="Disordered" evidence="1">
    <location>
        <begin position="1"/>
        <end position="37"/>
    </location>
</feature>
<accession>A0A0A8YJY8</accession>
<name>A0A0A8YJY8_ARUDO</name>
<reference evidence="2" key="1">
    <citation type="submission" date="2014-09" db="EMBL/GenBank/DDBJ databases">
        <authorList>
            <person name="Magalhaes I.L.F."/>
            <person name="Oliveira U."/>
            <person name="Santos F.R."/>
            <person name="Vidigal T.H.D.A."/>
            <person name="Brescovit A.D."/>
            <person name="Santos A.J."/>
        </authorList>
    </citation>
    <scope>NUCLEOTIDE SEQUENCE</scope>
    <source>
        <tissue evidence="2">Shoot tissue taken approximately 20 cm above the soil surface</tissue>
    </source>
</reference>
<reference evidence="2" key="2">
    <citation type="journal article" date="2015" name="Data Brief">
        <title>Shoot transcriptome of the giant reed, Arundo donax.</title>
        <authorList>
            <person name="Barrero R.A."/>
            <person name="Guerrero F.D."/>
            <person name="Moolhuijzen P."/>
            <person name="Goolsby J.A."/>
            <person name="Tidwell J."/>
            <person name="Bellgard S.E."/>
            <person name="Bellgard M.I."/>
        </authorList>
    </citation>
    <scope>NUCLEOTIDE SEQUENCE</scope>
    <source>
        <tissue evidence="2">Shoot tissue taken approximately 20 cm above the soil surface</tissue>
    </source>
</reference>
<proteinExistence type="predicted"/>
<organism evidence="2">
    <name type="scientific">Arundo donax</name>
    <name type="common">Giant reed</name>
    <name type="synonym">Donax arundinaceus</name>
    <dbReference type="NCBI Taxonomy" id="35708"/>
    <lineage>
        <taxon>Eukaryota</taxon>
        <taxon>Viridiplantae</taxon>
        <taxon>Streptophyta</taxon>
        <taxon>Embryophyta</taxon>
        <taxon>Tracheophyta</taxon>
        <taxon>Spermatophyta</taxon>
        <taxon>Magnoliopsida</taxon>
        <taxon>Liliopsida</taxon>
        <taxon>Poales</taxon>
        <taxon>Poaceae</taxon>
        <taxon>PACMAD clade</taxon>
        <taxon>Arundinoideae</taxon>
        <taxon>Arundineae</taxon>
        <taxon>Arundo</taxon>
    </lineage>
</organism>
<feature type="compositionally biased region" description="Polar residues" evidence="1">
    <location>
        <begin position="1"/>
        <end position="10"/>
    </location>
</feature>
<protein>
    <submittedName>
        <fullName evidence="2">Uncharacterized protein</fullName>
    </submittedName>
</protein>
<sequence length="37" mass="4202">MIGSQKSRFMSENIEEEQRIRGSGGKRKKGVIRTSYG</sequence>
<dbReference type="AlphaFoldDB" id="A0A0A8YJY8"/>